<dbReference type="EMBL" id="JH711578">
    <property type="protein sequence ID" value="EIW81446.1"/>
    <property type="molecule type" value="Genomic_DNA"/>
</dbReference>
<keyword evidence="8" id="KW-0378">Hydrolase</keyword>
<protein>
    <submittedName>
        <fullName evidence="8">P-loop containing nucleoside triphosphate hydrolase protein</fullName>
    </submittedName>
</protein>
<dbReference type="SMART" id="SM00178">
    <property type="entry name" value="SAR"/>
    <property type="match status" value="1"/>
</dbReference>
<evidence type="ECO:0000256" key="7">
    <source>
        <dbReference type="SAM" id="SignalP"/>
    </source>
</evidence>
<dbReference type="CDD" id="cd04159">
    <property type="entry name" value="Arl10_like"/>
    <property type="match status" value="1"/>
</dbReference>
<feature type="binding site" evidence="4">
    <location>
        <begin position="27"/>
        <end position="34"/>
    </location>
    <ligand>
        <name>GTP</name>
        <dbReference type="ChEBI" id="CHEBI:37565"/>
    </ligand>
</feature>
<comment type="caution">
    <text evidence="8">The sequence shown here is derived from an EMBL/GenBank/DDBJ whole genome shotgun (WGS) entry which is preliminary data.</text>
</comment>
<dbReference type="PANTHER" id="PTHR45732">
    <property type="entry name" value="ADP-RIBOSYLATION FACTOR-LIKE PROTEIN 8"/>
    <property type="match status" value="1"/>
</dbReference>
<dbReference type="KEGG" id="cput:CONPUDRAFT_104822"/>
<dbReference type="Pfam" id="PF00025">
    <property type="entry name" value="Arf"/>
    <property type="match status" value="1"/>
</dbReference>
<evidence type="ECO:0000313" key="8">
    <source>
        <dbReference type="EMBL" id="EIW81446.1"/>
    </source>
</evidence>
<dbReference type="PRINTS" id="PR00328">
    <property type="entry name" value="SAR1GTPBP"/>
</dbReference>
<dbReference type="PANTHER" id="PTHR45732:SF7">
    <property type="entry name" value="ADP-RIBOSYLATION FACTOR-LIKE PROTEIN 8"/>
    <property type="match status" value="1"/>
</dbReference>
<dbReference type="SMART" id="SM00177">
    <property type="entry name" value="ARF"/>
    <property type="match status" value="1"/>
</dbReference>
<feature type="binding site" evidence="5">
    <location>
        <position position="34"/>
    </location>
    <ligand>
        <name>Mg(2+)</name>
        <dbReference type="ChEBI" id="CHEBI:18420"/>
    </ligand>
</feature>
<evidence type="ECO:0000256" key="1">
    <source>
        <dbReference type="ARBA" id="ARBA00010290"/>
    </source>
</evidence>
<dbReference type="Gene3D" id="3.40.50.300">
    <property type="entry name" value="P-loop containing nucleotide triphosphate hydrolases"/>
    <property type="match status" value="1"/>
</dbReference>
<gene>
    <name evidence="8" type="ORF">CONPUDRAFT_104822</name>
</gene>
<dbReference type="GeneID" id="19198501"/>
<dbReference type="InterPro" id="IPR005225">
    <property type="entry name" value="Small_GTP-bd"/>
</dbReference>
<evidence type="ECO:0000256" key="4">
    <source>
        <dbReference type="PIRSR" id="PIRSR606689-1"/>
    </source>
</evidence>
<dbReference type="PROSITE" id="PS51417">
    <property type="entry name" value="ARF"/>
    <property type="match status" value="1"/>
</dbReference>
<dbReference type="GO" id="GO:0046872">
    <property type="term" value="F:metal ion binding"/>
    <property type="evidence" value="ECO:0007669"/>
    <property type="project" value="UniProtKB-KW"/>
</dbReference>
<dbReference type="AlphaFoldDB" id="A0A5M3MQV9"/>
<dbReference type="OMA" id="FRNMWER"/>
<dbReference type="GO" id="GO:0005525">
    <property type="term" value="F:GTP binding"/>
    <property type="evidence" value="ECO:0007669"/>
    <property type="project" value="UniProtKB-KW"/>
</dbReference>
<dbReference type="FunFam" id="3.40.50.300:FF:001120">
    <property type="entry name" value="ADP-ribosylation factor family"/>
    <property type="match status" value="1"/>
</dbReference>
<accession>A0A5M3MQV9</accession>
<dbReference type="GO" id="GO:0098852">
    <property type="term" value="C:lytic vacuole membrane"/>
    <property type="evidence" value="ECO:0007669"/>
    <property type="project" value="TreeGrafter"/>
</dbReference>
<keyword evidence="7" id="KW-0732">Signal</keyword>
<evidence type="ECO:0000256" key="6">
    <source>
        <dbReference type="RuleBase" id="RU003925"/>
    </source>
</evidence>
<organism evidence="8 9">
    <name type="scientific">Coniophora puteana (strain RWD-64-598)</name>
    <name type="common">Brown rot fungus</name>
    <dbReference type="NCBI Taxonomy" id="741705"/>
    <lineage>
        <taxon>Eukaryota</taxon>
        <taxon>Fungi</taxon>
        <taxon>Dikarya</taxon>
        <taxon>Basidiomycota</taxon>
        <taxon>Agaricomycotina</taxon>
        <taxon>Agaricomycetes</taxon>
        <taxon>Agaricomycetidae</taxon>
        <taxon>Boletales</taxon>
        <taxon>Coniophorineae</taxon>
        <taxon>Coniophoraceae</taxon>
        <taxon>Coniophora</taxon>
    </lineage>
</organism>
<dbReference type="GO" id="GO:0015031">
    <property type="term" value="P:protein transport"/>
    <property type="evidence" value="ECO:0007669"/>
    <property type="project" value="InterPro"/>
</dbReference>
<keyword evidence="3 4" id="KW-0342">GTP-binding</keyword>
<reference evidence="9" key="1">
    <citation type="journal article" date="2012" name="Science">
        <title>The Paleozoic origin of enzymatic lignin decomposition reconstructed from 31 fungal genomes.</title>
        <authorList>
            <person name="Floudas D."/>
            <person name="Binder M."/>
            <person name="Riley R."/>
            <person name="Barry K."/>
            <person name="Blanchette R.A."/>
            <person name="Henrissat B."/>
            <person name="Martinez A.T."/>
            <person name="Otillar R."/>
            <person name="Spatafora J.W."/>
            <person name="Yadav J.S."/>
            <person name="Aerts A."/>
            <person name="Benoit I."/>
            <person name="Boyd A."/>
            <person name="Carlson A."/>
            <person name="Copeland A."/>
            <person name="Coutinho P.M."/>
            <person name="de Vries R.P."/>
            <person name="Ferreira P."/>
            <person name="Findley K."/>
            <person name="Foster B."/>
            <person name="Gaskell J."/>
            <person name="Glotzer D."/>
            <person name="Gorecki P."/>
            <person name="Heitman J."/>
            <person name="Hesse C."/>
            <person name="Hori C."/>
            <person name="Igarashi K."/>
            <person name="Jurgens J.A."/>
            <person name="Kallen N."/>
            <person name="Kersten P."/>
            <person name="Kohler A."/>
            <person name="Kuees U."/>
            <person name="Kumar T.K.A."/>
            <person name="Kuo A."/>
            <person name="LaButti K."/>
            <person name="Larrondo L.F."/>
            <person name="Lindquist E."/>
            <person name="Ling A."/>
            <person name="Lombard V."/>
            <person name="Lucas S."/>
            <person name="Lundell T."/>
            <person name="Martin R."/>
            <person name="McLaughlin D.J."/>
            <person name="Morgenstern I."/>
            <person name="Morin E."/>
            <person name="Murat C."/>
            <person name="Nagy L.G."/>
            <person name="Nolan M."/>
            <person name="Ohm R.A."/>
            <person name="Patyshakuliyeva A."/>
            <person name="Rokas A."/>
            <person name="Ruiz-Duenas F.J."/>
            <person name="Sabat G."/>
            <person name="Salamov A."/>
            <person name="Samejima M."/>
            <person name="Schmutz J."/>
            <person name="Slot J.C."/>
            <person name="St John F."/>
            <person name="Stenlid J."/>
            <person name="Sun H."/>
            <person name="Sun S."/>
            <person name="Syed K."/>
            <person name="Tsang A."/>
            <person name="Wiebenga A."/>
            <person name="Young D."/>
            <person name="Pisabarro A."/>
            <person name="Eastwood D.C."/>
            <person name="Martin F."/>
            <person name="Cullen D."/>
            <person name="Grigoriev I.V."/>
            <person name="Hibbett D.S."/>
        </authorList>
    </citation>
    <scope>NUCLEOTIDE SEQUENCE [LARGE SCALE GENOMIC DNA]</scope>
    <source>
        <strain evidence="9">RWD-64-598 SS2</strain>
    </source>
</reference>
<dbReference type="PROSITE" id="PS51419">
    <property type="entry name" value="RAB"/>
    <property type="match status" value="1"/>
</dbReference>
<dbReference type="GO" id="GO:0003924">
    <property type="term" value="F:GTPase activity"/>
    <property type="evidence" value="ECO:0007669"/>
    <property type="project" value="InterPro"/>
</dbReference>
<evidence type="ECO:0000256" key="2">
    <source>
        <dbReference type="ARBA" id="ARBA00022741"/>
    </source>
</evidence>
<dbReference type="OrthoDB" id="2011769at2759"/>
<feature type="binding site" evidence="4">
    <location>
        <begin position="130"/>
        <end position="133"/>
    </location>
    <ligand>
        <name>GTP</name>
        <dbReference type="ChEBI" id="CHEBI:37565"/>
    </ligand>
</feature>
<dbReference type="InterPro" id="IPR027417">
    <property type="entry name" value="P-loop_NTPase"/>
</dbReference>
<name>A0A5M3MQV9_CONPW</name>
<evidence type="ECO:0000256" key="5">
    <source>
        <dbReference type="PIRSR" id="PIRSR606689-2"/>
    </source>
</evidence>
<feature type="binding site" evidence="4">
    <location>
        <position position="74"/>
    </location>
    <ligand>
        <name>GTP</name>
        <dbReference type="ChEBI" id="CHEBI:37565"/>
    </ligand>
</feature>
<evidence type="ECO:0000256" key="3">
    <source>
        <dbReference type="ARBA" id="ARBA00023134"/>
    </source>
</evidence>
<proteinExistence type="inferred from homology"/>
<keyword evidence="5" id="KW-0479">Metal-binding</keyword>
<dbReference type="SMART" id="SM00175">
    <property type="entry name" value="RAB"/>
    <property type="match status" value="1"/>
</dbReference>
<feature type="signal peptide" evidence="7">
    <location>
        <begin position="1"/>
        <end position="20"/>
    </location>
</feature>
<keyword evidence="5" id="KW-0460">Magnesium</keyword>
<dbReference type="SUPFAM" id="SSF52540">
    <property type="entry name" value="P-loop containing nucleoside triphosphate hydrolases"/>
    <property type="match status" value="1"/>
</dbReference>
<evidence type="ECO:0000313" key="9">
    <source>
        <dbReference type="Proteomes" id="UP000053558"/>
    </source>
</evidence>
<dbReference type="InterPro" id="IPR006689">
    <property type="entry name" value="Small_GTPase_ARF/SAR"/>
</dbReference>
<dbReference type="NCBIfam" id="TIGR00231">
    <property type="entry name" value="small_GTP"/>
    <property type="match status" value="1"/>
</dbReference>
<dbReference type="Proteomes" id="UP000053558">
    <property type="component" value="Unassembled WGS sequence"/>
</dbReference>
<keyword evidence="2 4" id="KW-0547">Nucleotide-binding</keyword>
<keyword evidence="9" id="KW-1185">Reference proteome</keyword>
<feature type="binding site" evidence="5">
    <location>
        <position position="52"/>
    </location>
    <ligand>
        <name>Mg(2+)</name>
        <dbReference type="ChEBI" id="CHEBI:18420"/>
    </ligand>
</feature>
<comment type="similarity">
    <text evidence="1 6">Belongs to the small GTPase superfamily. Arf family.</text>
</comment>
<feature type="chain" id="PRO_5024282923" evidence="7">
    <location>
        <begin position="21"/>
        <end position="182"/>
    </location>
</feature>
<sequence length="182" mass="20183">MAGFFSSVFSWFSSIFFSKAAEISVVGLQASGKTSFVNVIGSGQWSEDVVPTVAFNYRKVRKGNVTLKIWDVAGQPKFRSMWERYCNGVDAVIFVVDSADPEKFGTARFELHQLLSQPSLVGVPLLVLGNKNDIDGHTSVKELISVLELQKIQGRAVSCYSCSMKSQNNLDIVLRWLADRSH</sequence>
<dbReference type="RefSeq" id="XP_007768787.1">
    <property type="nucleotide sequence ID" value="XM_007770597.1"/>
</dbReference>
<dbReference type="InterPro" id="IPR044154">
    <property type="entry name" value="Arl8a/8b"/>
</dbReference>